<keyword evidence="1" id="KW-0472">Membrane</keyword>
<dbReference type="AlphaFoldDB" id="A0A9N8W9N0"/>
<feature type="transmembrane region" description="Helical" evidence="1">
    <location>
        <begin position="12"/>
        <end position="31"/>
    </location>
</feature>
<sequence length="436" mass="50216">AEERRKATEKIELVSITIILILFSYFEIGGADDFFKQENEVAEALPRIVYTNNQIRKNQKRLQEGKEQTYHFKKPRKNINREGPSTSTTHMTLRCQNSQSHTTPYDDGTKSHFFDDPNGLREYCDGQLWQAVFDNIRSQYPYVNSVYEICENVVKIACKQQSPAQRKADVREYLRIYESRNELEKIMHLILDNLVNNYQTSFTGNNCIFDTHVHNNVAKATIDWANKMSKSSAQIKRRFDPVLLGVKPDFDVRTTNPAKFVELLIGEIKPPNATENSVMEDLVSLGKTMKATLDKSIEGGIDDLVVCGLQDLGRCYVIDLHYDGIYRMMLIGEFQLLGEMASWSTLIYCFPVLATIQEGQKSKDSYDTSKTPNNKRNVPYAVKYPMTERKRILAKTYFFCEKIESLLMILLNAPKKPKLKPIQPRGCIITSYSRYI</sequence>
<comment type="caution">
    <text evidence="2">The sequence shown here is derived from an EMBL/GenBank/DDBJ whole genome shotgun (WGS) entry which is preliminary data.</text>
</comment>
<keyword evidence="1" id="KW-0812">Transmembrane</keyword>
<reference evidence="2" key="1">
    <citation type="submission" date="2021-06" db="EMBL/GenBank/DDBJ databases">
        <authorList>
            <person name="Kallberg Y."/>
            <person name="Tangrot J."/>
            <person name="Rosling A."/>
        </authorList>
    </citation>
    <scope>NUCLEOTIDE SEQUENCE</scope>
    <source>
        <strain evidence="2">MT106</strain>
    </source>
</reference>
<feature type="non-terminal residue" evidence="2">
    <location>
        <position position="436"/>
    </location>
</feature>
<gene>
    <name evidence="2" type="ORF">AGERDE_LOCUS3139</name>
</gene>
<proteinExistence type="predicted"/>
<evidence type="ECO:0000313" key="3">
    <source>
        <dbReference type="Proteomes" id="UP000789831"/>
    </source>
</evidence>
<name>A0A9N8W9N0_9GLOM</name>
<dbReference type="OrthoDB" id="2441332at2759"/>
<dbReference type="Proteomes" id="UP000789831">
    <property type="component" value="Unassembled WGS sequence"/>
</dbReference>
<accession>A0A9N8W9N0</accession>
<keyword evidence="1" id="KW-1133">Transmembrane helix</keyword>
<organism evidence="2 3">
    <name type="scientific">Ambispora gerdemannii</name>
    <dbReference type="NCBI Taxonomy" id="144530"/>
    <lineage>
        <taxon>Eukaryota</taxon>
        <taxon>Fungi</taxon>
        <taxon>Fungi incertae sedis</taxon>
        <taxon>Mucoromycota</taxon>
        <taxon>Glomeromycotina</taxon>
        <taxon>Glomeromycetes</taxon>
        <taxon>Archaeosporales</taxon>
        <taxon>Ambisporaceae</taxon>
        <taxon>Ambispora</taxon>
    </lineage>
</organism>
<keyword evidence="3" id="KW-1185">Reference proteome</keyword>
<evidence type="ECO:0000256" key="1">
    <source>
        <dbReference type="SAM" id="Phobius"/>
    </source>
</evidence>
<evidence type="ECO:0000313" key="2">
    <source>
        <dbReference type="EMBL" id="CAG8479053.1"/>
    </source>
</evidence>
<dbReference type="EMBL" id="CAJVPL010000286">
    <property type="protein sequence ID" value="CAG8479053.1"/>
    <property type="molecule type" value="Genomic_DNA"/>
</dbReference>
<protein>
    <submittedName>
        <fullName evidence="2">12161_t:CDS:1</fullName>
    </submittedName>
</protein>